<name>A0A9P4PEX5_9PLEO</name>
<evidence type="ECO:0000313" key="3">
    <source>
        <dbReference type="Proteomes" id="UP000799764"/>
    </source>
</evidence>
<proteinExistence type="predicted"/>
<keyword evidence="3" id="KW-1185">Reference proteome</keyword>
<accession>A0A9P4PEX5</accession>
<reference evidence="2" key="1">
    <citation type="journal article" date="2020" name="Stud. Mycol.">
        <title>101 Dothideomycetes genomes: a test case for predicting lifestyles and emergence of pathogens.</title>
        <authorList>
            <person name="Haridas S."/>
            <person name="Albert R."/>
            <person name="Binder M."/>
            <person name="Bloem J."/>
            <person name="Labutti K."/>
            <person name="Salamov A."/>
            <person name="Andreopoulos B."/>
            <person name="Baker S."/>
            <person name="Barry K."/>
            <person name="Bills G."/>
            <person name="Bluhm B."/>
            <person name="Cannon C."/>
            <person name="Castanera R."/>
            <person name="Culley D."/>
            <person name="Daum C."/>
            <person name="Ezra D."/>
            <person name="Gonzalez J."/>
            <person name="Henrissat B."/>
            <person name="Kuo A."/>
            <person name="Liang C."/>
            <person name="Lipzen A."/>
            <person name="Lutzoni F."/>
            <person name="Magnuson J."/>
            <person name="Mondo S."/>
            <person name="Nolan M."/>
            <person name="Ohm R."/>
            <person name="Pangilinan J."/>
            <person name="Park H.-J."/>
            <person name="Ramirez L."/>
            <person name="Alfaro M."/>
            <person name="Sun H."/>
            <person name="Tritt A."/>
            <person name="Yoshinaga Y."/>
            <person name="Zwiers L.-H."/>
            <person name="Turgeon B."/>
            <person name="Goodwin S."/>
            <person name="Spatafora J."/>
            <person name="Crous P."/>
            <person name="Grigoriev I."/>
        </authorList>
    </citation>
    <scope>NUCLEOTIDE SEQUENCE</scope>
    <source>
        <strain evidence="2">CBS 690.94</strain>
    </source>
</reference>
<protein>
    <submittedName>
        <fullName evidence="2">Uncharacterized protein</fullName>
    </submittedName>
</protein>
<sequence>MRCNMYDGVGDGCGRRLVGGFHYLRQGKGAQANGLPECSLSHGEPISAGESSAKIKEPAHPLCSGHLQCVGAADCRLVADLGLPHPPHSLSPPDPTPAQLQHSKSSSSGGAQGPLVSGKHLRRDPFFVTVWPRPATRQEPPSVSIGPSPKDAQWLTPHASRLTTTTAKSRRRLLDHG</sequence>
<feature type="compositionally biased region" description="Polar residues" evidence="1">
    <location>
        <begin position="98"/>
        <end position="109"/>
    </location>
</feature>
<dbReference type="AlphaFoldDB" id="A0A9P4PEX5"/>
<gene>
    <name evidence="2" type="ORF">P171DRAFT_61299</name>
</gene>
<feature type="compositionally biased region" description="Pro residues" evidence="1">
    <location>
        <begin position="86"/>
        <end position="96"/>
    </location>
</feature>
<dbReference type="Proteomes" id="UP000799764">
    <property type="component" value="Unassembled WGS sequence"/>
</dbReference>
<organism evidence="2 3">
    <name type="scientific">Karstenula rhodostoma CBS 690.94</name>
    <dbReference type="NCBI Taxonomy" id="1392251"/>
    <lineage>
        <taxon>Eukaryota</taxon>
        <taxon>Fungi</taxon>
        <taxon>Dikarya</taxon>
        <taxon>Ascomycota</taxon>
        <taxon>Pezizomycotina</taxon>
        <taxon>Dothideomycetes</taxon>
        <taxon>Pleosporomycetidae</taxon>
        <taxon>Pleosporales</taxon>
        <taxon>Massarineae</taxon>
        <taxon>Didymosphaeriaceae</taxon>
        <taxon>Karstenula</taxon>
    </lineage>
</organism>
<evidence type="ECO:0000256" key="1">
    <source>
        <dbReference type="SAM" id="MobiDB-lite"/>
    </source>
</evidence>
<dbReference type="EMBL" id="MU001504">
    <property type="protein sequence ID" value="KAF2442093.1"/>
    <property type="molecule type" value="Genomic_DNA"/>
</dbReference>
<comment type="caution">
    <text evidence="2">The sequence shown here is derived from an EMBL/GenBank/DDBJ whole genome shotgun (WGS) entry which is preliminary data.</text>
</comment>
<feature type="region of interest" description="Disordered" evidence="1">
    <location>
        <begin position="86"/>
        <end position="177"/>
    </location>
</feature>
<evidence type="ECO:0000313" key="2">
    <source>
        <dbReference type="EMBL" id="KAF2442093.1"/>
    </source>
</evidence>